<organism evidence="2 3">
    <name type="scientific">Gemmata obscuriglobus</name>
    <dbReference type="NCBI Taxonomy" id="114"/>
    <lineage>
        <taxon>Bacteria</taxon>
        <taxon>Pseudomonadati</taxon>
        <taxon>Planctomycetota</taxon>
        <taxon>Planctomycetia</taxon>
        <taxon>Gemmatales</taxon>
        <taxon>Gemmataceae</taxon>
        <taxon>Gemmata</taxon>
    </lineage>
</organism>
<keyword evidence="3" id="KW-1185">Reference proteome</keyword>
<dbReference type="InterPro" id="IPR051698">
    <property type="entry name" value="Transposase_11-like"/>
</dbReference>
<feature type="domain" description="Transposase IS4-like" evidence="1">
    <location>
        <begin position="11"/>
        <end position="221"/>
    </location>
</feature>
<reference evidence="2 3" key="1">
    <citation type="submission" date="2018-01" db="EMBL/GenBank/DDBJ databases">
        <title>G. obscuriglobus.</title>
        <authorList>
            <person name="Franke J."/>
            <person name="Blomberg W."/>
            <person name="Selmecki A."/>
        </authorList>
    </citation>
    <scope>NUCLEOTIDE SEQUENCE [LARGE SCALE GENOMIC DNA]</scope>
    <source>
        <strain evidence="2 3">DSM 5831</strain>
    </source>
</reference>
<dbReference type="Proteomes" id="UP000245802">
    <property type="component" value="Chromosome"/>
</dbReference>
<evidence type="ECO:0000259" key="1">
    <source>
        <dbReference type="Pfam" id="PF01609"/>
    </source>
</evidence>
<dbReference type="GO" id="GO:0004803">
    <property type="term" value="F:transposase activity"/>
    <property type="evidence" value="ECO:0007669"/>
    <property type="project" value="InterPro"/>
</dbReference>
<dbReference type="KEGG" id="gog:C1280_06570"/>
<dbReference type="GO" id="GO:0006313">
    <property type="term" value="P:DNA transposition"/>
    <property type="evidence" value="ECO:0007669"/>
    <property type="project" value="InterPro"/>
</dbReference>
<dbReference type="GO" id="GO:0003677">
    <property type="term" value="F:DNA binding"/>
    <property type="evidence" value="ECO:0007669"/>
    <property type="project" value="InterPro"/>
</dbReference>
<sequence>MRLPCGPLHIARAWATEHGVALGQVATEDKSNEITAIPVLLGQLERKKAVVTIDAMGCQKDIARDIVAGGGDFVIAVKDNQPKLAAAIASVVEKHLEGELQARRHRNYQTDTHGHGRRDERFHWVAQVPPGFAAKGEWPWIKAIGTAVRITTHADGTQSDEVRYYMLSRFLSGKRFGEVVRGHWGIESMHWVLDVTFGEDRTRTRQRVLANNLSWVRRFAITLLKRHPEKDSIRGKMIRCLMDTSFLNEVLTLQGN</sequence>
<dbReference type="Pfam" id="PF01609">
    <property type="entry name" value="DDE_Tnp_1"/>
    <property type="match status" value="1"/>
</dbReference>
<dbReference type="NCBIfam" id="NF033564">
    <property type="entry name" value="transpos_ISAs1"/>
    <property type="match status" value="1"/>
</dbReference>
<name>A0A2Z3GZ10_9BACT</name>
<dbReference type="PANTHER" id="PTHR30298:SF0">
    <property type="entry name" value="PROTEIN YBFL-RELATED"/>
    <property type="match status" value="1"/>
</dbReference>
<dbReference type="AlphaFoldDB" id="A0A2Z3GZ10"/>
<evidence type="ECO:0000313" key="3">
    <source>
        <dbReference type="Proteomes" id="UP000245802"/>
    </source>
</evidence>
<dbReference type="OrthoDB" id="291219at2"/>
<dbReference type="PANTHER" id="PTHR30298">
    <property type="entry name" value="H REPEAT-ASSOCIATED PREDICTED TRANSPOSASE"/>
    <property type="match status" value="1"/>
</dbReference>
<dbReference type="RefSeq" id="WP_081471440.1">
    <property type="nucleotide sequence ID" value="NZ_CP025958.1"/>
</dbReference>
<dbReference type="EMBL" id="CP025958">
    <property type="protein sequence ID" value="AWM36717.1"/>
    <property type="molecule type" value="Genomic_DNA"/>
</dbReference>
<accession>A0A2Z3GZ10</accession>
<gene>
    <name evidence="2" type="ORF">C1280_06570</name>
</gene>
<protein>
    <recommendedName>
        <fullName evidence="1">Transposase IS4-like domain-containing protein</fullName>
    </recommendedName>
</protein>
<dbReference type="InterPro" id="IPR047647">
    <property type="entry name" value="ISAs1_transpos"/>
</dbReference>
<proteinExistence type="predicted"/>
<evidence type="ECO:0000313" key="2">
    <source>
        <dbReference type="EMBL" id="AWM36717.1"/>
    </source>
</evidence>
<dbReference type="InterPro" id="IPR002559">
    <property type="entry name" value="Transposase_11"/>
</dbReference>